<evidence type="ECO:0000313" key="3">
    <source>
        <dbReference type="Proteomes" id="UP000070531"/>
    </source>
</evidence>
<dbReference type="STRING" id="419005.HMPREF1860_00232"/>
<dbReference type="PATRIC" id="fig|419005.5.peg.234"/>
<dbReference type="EMBL" id="LSDL01000012">
    <property type="protein sequence ID" value="KXB81332.1"/>
    <property type="molecule type" value="Genomic_DNA"/>
</dbReference>
<reference evidence="2 3" key="1">
    <citation type="submission" date="2016-01" db="EMBL/GenBank/DDBJ databases">
        <authorList>
            <person name="Oliw E.H."/>
        </authorList>
    </citation>
    <scope>NUCLEOTIDE SEQUENCE [LARGE SCALE GENOMIC DNA]</scope>
    <source>
        <strain evidence="2 3">DNF00307</strain>
    </source>
</reference>
<dbReference type="RefSeq" id="WP_019036705.1">
    <property type="nucleotide sequence ID" value="NZ_KQ960478.1"/>
</dbReference>
<gene>
    <name evidence="2" type="ORF">HMPREF1860_00232</name>
</gene>
<dbReference type="Pfam" id="PF20508">
    <property type="entry name" value="DUF6734"/>
    <property type="match status" value="1"/>
</dbReference>
<organism evidence="2">
    <name type="scientific">Prevotella amnii</name>
    <dbReference type="NCBI Taxonomy" id="419005"/>
    <lineage>
        <taxon>Bacteria</taxon>
        <taxon>Pseudomonadati</taxon>
        <taxon>Bacteroidota</taxon>
        <taxon>Bacteroidia</taxon>
        <taxon>Bacteroidales</taxon>
        <taxon>Prevotellaceae</taxon>
        <taxon>Prevotella</taxon>
    </lineage>
</organism>
<sequence length="430" mass="51128">MNILQTYYDDCIHEHGLDVSGRYLNSVINWLSIAYSCLTLKKNNPKSPLFFYGDSDIVHILRDLFKLPYDEYKIFDRHILEGNKYYCLPKIITYSLQNAPFIHIDTDIFVSKPFPQYWDRSDLIAQHQEHDSTFYKLVYDYLKESKVKLLDIQKVCVEETYINSYNLGIIGGRDINFFKEYIQCIKKFMTINHKNMYSAEQKCLFNVVFEQWMFYALAKKRNEPVSTFYHEVVKDFVMPNGFVPERIVNQYPIDYIHIMEHKKHVRCNSYVARNMLLEFPDTYERILKECYKKGIDVPQLSVPKQVIQNQLKQQIFLNQINQNPQFLLDLKLQLSPYVQFLELSNKQREILKKKDVNVSKISQYLTIKTFDAYMGIYHNCLYSKNLLSILLNFKTPRNIDDILSSIPNTSKKAFIYFIKQAIFDNILICI</sequence>
<evidence type="ECO:0000313" key="2">
    <source>
        <dbReference type="EMBL" id="KXB81332.1"/>
    </source>
</evidence>
<evidence type="ECO:0000259" key="1">
    <source>
        <dbReference type="Pfam" id="PF20508"/>
    </source>
</evidence>
<accession>A0A134BN01</accession>
<proteinExistence type="predicted"/>
<dbReference type="Proteomes" id="UP000070531">
    <property type="component" value="Unassembled WGS sequence"/>
</dbReference>
<comment type="caution">
    <text evidence="2">The sequence shown here is derived from an EMBL/GenBank/DDBJ whole genome shotgun (WGS) entry which is preliminary data.</text>
</comment>
<protein>
    <recommendedName>
        <fullName evidence="1">DUF6734 domain-containing protein</fullName>
    </recommendedName>
</protein>
<name>A0A134BN01_9BACT</name>
<dbReference type="InterPro" id="IPR046621">
    <property type="entry name" value="DUF6734"/>
</dbReference>
<feature type="domain" description="DUF6734" evidence="1">
    <location>
        <begin position="1"/>
        <end position="288"/>
    </location>
</feature>
<dbReference type="AlphaFoldDB" id="A0A134BN01"/>